<sequence length="623" mass="71158">MATLGSPSPPSSPSRAMRRRSWARKVERLCCNMITYFPLLFVYGLTSWAVWVEAGIGFVPSKNTWTGKFSSALGVFFFLMLNWSYTTAVFTDPGSPLNLNNGYSHLPTQEEGEPHYTSFTVKASTGDIRFCKKCQTKKPDRAHHCSTCKRCVLKMDHHCPWLATCVGLRNYKAFVLFLVYLVFFCWVCFATSATWVWSEILADGQYTESFMPVNYVLLAVLSGIIGIVITGFTGWHLWLTFRGQTTIESLEKTRYLSPLRNSMKASLEDRNYVDAQANGRLSISDQLREIHANALPGVTRPEEGESSPAPPFSRSTAPPNVPMSNGYSHPAYNTYEHRERQQSYDRYENYLDERDNEQLPNAFDLGWKRNFVHVFGTRSLLWFLPLVTTTGDGWSWEPSPKWLAACDRVKQEREVEERLQKQRERAAGWGVDSPTETEFRRSGRVPDGWQLNRHSPPTPRLPRRPEWQAPRRHGEEARYLTTSNGIVNTPIEGRRSPSKADQILGRESGMYADGDVMQMQPIDRRKFDQYNYISDDEDAAADDYDVSSDEAGADQRRANAMQPIKPVPLPKITKNWNDIPDDFLHKPPKGQAQKSPSLSEESSQERRTEAGKREEWDDWGQDG</sequence>
<dbReference type="InterPro" id="IPR001594">
    <property type="entry name" value="Palmitoyltrfase_DHHC"/>
</dbReference>
<dbReference type="GO" id="GO:0016020">
    <property type="term" value="C:membrane"/>
    <property type="evidence" value="ECO:0007669"/>
    <property type="project" value="UniProtKB-SubCell"/>
</dbReference>
<gene>
    <name evidence="13" type="ORF">K458DRAFT_485876</name>
</gene>
<dbReference type="EC" id="2.3.1.225" evidence="10"/>
<evidence type="ECO:0000259" key="12">
    <source>
        <dbReference type="Pfam" id="PF01529"/>
    </source>
</evidence>
<feature type="compositionally biased region" description="Polar residues" evidence="11">
    <location>
        <begin position="313"/>
        <end position="327"/>
    </location>
</feature>
<dbReference type="PROSITE" id="PS50216">
    <property type="entry name" value="DHHC"/>
    <property type="match status" value="1"/>
</dbReference>
<keyword evidence="2 10" id="KW-0808">Transferase</keyword>
<protein>
    <recommendedName>
        <fullName evidence="10">Palmitoyltransferase</fullName>
        <ecNumber evidence="10">2.3.1.225</ecNumber>
    </recommendedName>
</protein>
<feature type="transmembrane region" description="Helical" evidence="10">
    <location>
        <begin position="29"/>
        <end position="51"/>
    </location>
</feature>
<name>A0A6G1J825_9PLEO</name>
<organism evidence="13 14">
    <name type="scientific">Lentithecium fluviatile CBS 122367</name>
    <dbReference type="NCBI Taxonomy" id="1168545"/>
    <lineage>
        <taxon>Eukaryota</taxon>
        <taxon>Fungi</taxon>
        <taxon>Dikarya</taxon>
        <taxon>Ascomycota</taxon>
        <taxon>Pezizomycotina</taxon>
        <taxon>Dothideomycetes</taxon>
        <taxon>Pleosporomycetidae</taxon>
        <taxon>Pleosporales</taxon>
        <taxon>Massarineae</taxon>
        <taxon>Lentitheciaceae</taxon>
        <taxon>Lentithecium</taxon>
    </lineage>
</organism>
<feature type="transmembrane region" description="Helical" evidence="10">
    <location>
        <begin position="71"/>
        <end position="90"/>
    </location>
</feature>
<evidence type="ECO:0000256" key="10">
    <source>
        <dbReference type="RuleBase" id="RU079119"/>
    </source>
</evidence>
<evidence type="ECO:0000313" key="14">
    <source>
        <dbReference type="Proteomes" id="UP000799291"/>
    </source>
</evidence>
<keyword evidence="4 10" id="KW-1133">Transmembrane helix</keyword>
<comment type="subcellular location">
    <subcellularLocation>
        <location evidence="1">Membrane</location>
        <topology evidence="1">Multi-pass membrane protein</topology>
    </subcellularLocation>
</comment>
<feature type="domain" description="Palmitoyltransferase DHHC" evidence="12">
    <location>
        <begin position="127"/>
        <end position="252"/>
    </location>
</feature>
<feature type="region of interest" description="Disordered" evidence="11">
    <location>
        <begin position="537"/>
        <end position="623"/>
    </location>
</feature>
<comment type="catalytic activity">
    <reaction evidence="9 10">
        <text>L-cysteinyl-[protein] + hexadecanoyl-CoA = S-hexadecanoyl-L-cysteinyl-[protein] + CoA</text>
        <dbReference type="Rhea" id="RHEA:36683"/>
        <dbReference type="Rhea" id="RHEA-COMP:10131"/>
        <dbReference type="Rhea" id="RHEA-COMP:11032"/>
        <dbReference type="ChEBI" id="CHEBI:29950"/>
        <dbReference type="ChEBI" id="CHEBI:57287"/>
        <dbReference type="ChEBI" id="CHEBI:57379"/>
        <dbReference type="ChEBI" id="CHEBI:74151"/>
        <dbReference type="EC" id="2.3.1.225"/>
    </reaction>
</comment>
<comment type="domain">
    <text evidence="10">The DHHC domain is required for palmitoyltransferase activity.</text>
</comment>
<feature type="compositionally biased region" description="Acidic residues" evidence="11">
    <location>
        <begin position="537"/>
        <end position="552"/>
    </location>
</feature>
<feature type="region of interest" description="Disordered" evidence="11">
    <location>
        <begin position="295"/>
        <end position="331"/>
    </location>
</feature>
<feature type="region of interest" description="Disordered" evidence="11">
    <location>
        <begin position="425"/>
        <end position="474"/>
    </location>
</feature>
<dbReference type="OrthoDB" id="302728at2759"/>
<evidence type="ECO:0000256" key="6">
    <source>
        <dbReference type="ARBA" id="ARBA00023139"/>
    </source>
</evidence>
<evidence type="ECO:0000256" key="5">
    <source>
        <dbReference type="ARBA" id="ARBA00023136"/>
    </source>
</evidence>
<evidence type="ECO:0000313" key="13">
    <source>
        <dbReference type="EMBL" id="KAF2686687.1"/>
    </source>
</evidence>
<dbReference type="Proteomes" id="UP000799291">
    <property type="component" value="Unassembled WGS sequence"/>
</dbReference>
<evidence type="ECO:0000256" key="1">
    <source>
        <dbReference type="ARBA" id="ARBA00004141"/>
    </source>
</evidence>
<keyword evidence="6" id="KW-0564">Palmitate</keyword>
<evidence type="ECO:0000256" key="11">
    <source>
        <dbReference type="SAM" id="MobiDB-lite"/>
    </source>
</evidence>
<keyword evidence="14" id="KW-1185">Reference proteome</keyword>
<evidence type="ECO:0000256" key="7">
    <source>
        <dbReference type="ARBA" id="ARBA00023288"/>
    </source>
</evidence>
<evidence type="ECO:0000256" key="4">
    <source>
        <dbReference type="ARBA" id="ARBA00022989"/>
    </source>
</evidence>
<evidence type="ECO:0000256" key="3">
    <source>
        <dbReference type="ARBA" id="ARBA00022692"/>
    </source>
</evidence>
<dbReference type="GO" id="GO:0019706">
    <property type="term" value="F:protein-cysteine S-palmitoyltransferase activity"/>
    <property type="evidence" value="ECO:0007669"/>
    <property type="project" value="UniProtKB-EC"/>
</dbReference>
<dbReference type="EMBL" id="MU005576">
    <property type="protein sequence ID" value="KAF2686687.1"/>
    <property type="molecule type" value="Genomic_DNA"/>
</dbReference>
<feature type="transmembrane region" description="Helical" evidence="10">
    <location>
        <begin position="174"/>
        <end position="195"/>
    </location>
</feature>
<proteinExistence type="inferred from homology"/>
<feature type="transmembrane region" description="Helical" evidence="10">
    <location>
        <begin position="215"/>
        <end position="239"/>
    </location>
</feature>
<evidence type="ECO:0000256" key="2">
    <source>
        <dbReference type="ARBA" id="ARBA00022679"/>
    </source>
</evidence>
<evidence type="ECO:0000256" key="8">
    <source>
        <dbReference type="ARBA" id="ARBA00023315"/>
    </source>
</evidence>
<dbReference type="InterPro" id="IPR039859">
    <property type="entry name" value="PFA4/ZDH16/20/ERF2-like"/>
</dbReference>
<dbReference type="PANTHER" id="PTHR12246">
    <property type="entry name" value="PALMITOYLTRANSFERASE ZDHHC16"/>
    <property type="match status" value="1"/>
</dbReference>
<dbReference type="Pfam" id="PF01529">
    <property type="entry name" value="DHHC"/>
    <property type="match status" value="1"/>
</dbReference>
<feature type="compositionally biased region" description="Polar residues" evidence="11">
    <location>
        <begin position="592"/>
        <end position="601"/>
    </location>
</feature>
<keyword evidence="7" id="KW-0449">Lipoprotein</keyword>
<evidence type="ECO:0000256" key="9">
    <source>
        <dbReference type="ARBA" id="ARBA00048048"/>
    </source>
</evidence>
<accession>A0A6G1J825</accession>
<reference evidence="13" key="1">
    <citation type="journal article" date="2020" name="Stud. Mycol.">
        <title>101 Dothideomycetes genomes: a test case for predicting lifestyles and emergence of pathogens.</title>
        <authorList>
            <person name="Haridas S."/>
            <person name="Albert R."/>
            <person name="Binder M."/>
            <person name="Bloem J."/>
            <person name="Labutti K."/>
            <person name="Salamov A."/>
            <person name="Andreopoulos B."/>
            <person name="Baker S."/>
            <person name="Barry K."/>
            <person name="Bills G."/>
            <person name="Bluhm B."/>
            <person name="Cannon C."/>
            <person name="Castanera R."/>
            <person name="Culley D."/>
            <person name="Daum C."/>
            <person name="Ezra D."/>
            <person name="Gonzalez J."/>
            <person name="Henrissat B."/>
            <person name="Kuo A."/>
            <person name="Liang C."/>
            <person name="Lipzen A."/>
            <person name="Lutzoni F."/>
            <person name="Magnuson J."/>
            <person name="Mondo S."/>
            <person name="Nolan M."/>
            <person name="Ohm R."/>
            <person name="Pangilinan J."/>
            <person name="Park H.-J."/>
            <person name="Ramirez L."/>
            <person name="Alfaro M."/>
            <person name="Sun H."/>
            <person name="Tritt A."/>
            <person name="Yoshinaga Y."/>
            <person name="Zwiers L.-H."/>
            <person name="Turgeon B."/>
            <person name="Goodwin S."/>
            <person name="Spatafora J."/>
            <person name="Crous P."/>
            <person name="Grigoriev I."/>
        </authorList>
    </citation>
    <scope>NUCLEOTIDE SEQUENCE</scope>
    <source>
        <strain evidence="13">CBS 122367</strain>
    </source>
</reference>
<dbReference type="AlphaFoldDB" id="A0A6G1J825"/>
<keyword evidence="5 10" id="KW-0472">Membrane</keyword>
<comment type="similarity">
    <text evidence="10">Belongs to the DHHC palmitoyltransferase family.</text>
</comment>
<keyword evidence="8 10" id="KW-0012">Acyltransferase</keyword>
<keyword evidence="3 10" id="KW-0812">Transmembrane</keyword>
<feature type="compositionally biased region" description="Basic and acidic residues" evidence="11">
    <location>
        <begin position="603"/>
        <end position="615"/>
    </location>
</feature>